<dbReference type="EMBL" id="CAFBPF010000112">
    <property type="protein sequence ID" value="CAB5015058.1"/>
    <property type="molecule type" value="Genomic_DNA"/>
</dbReference>
<accession>A0A6J6X9P7</accession>
<name>A0A6J6X9P7_9ZZZZ</name>
<keyword evidence="1" id="KW-0285">Flavoprotein</keyword>
<feature type="domain" description="Nitroreductase" evidence="4">
    <location>
        <begin position="22"/>
        <end position="190"/>
    </location>
</feature>
<dbReference type="PANTHER" id="PTHR23026">
    <property type="entry name" value="NADPH NITROREDUCTASE"/>
    <property type="match status" value="1"/>
</dbReference>
<dbReference type="SUPFAM" id="SSF55469">
    <property type="entry name" value="FMN-dependent nitroreductase-like"/>
    <property type="match status" value="1"/>
</dbReference>
<dbReference type="CDD" id="cd02062">
    <property type="entry name" value="Nitro_FMN_reductase"/>
    <property type="match status" value="1"/>
</dbReference>
<evidence type="ECO:0000256" key="3">
    <source>
        <dbReference type="ARBA" id="ARBA00023002"/>
    </source>
</evidence>
<organism evidence="5">
    <name type="scientific">freshwater metagenome</name>
    <dbReference type="NCBI Taxonomy" id="449393"/>
    <lineage>
        <taxon>unclassified sequences</taxon>
        <taxon>metagenomes</taxon>
        <taxon>ecological metagenomes</taxon>
    </lineage>
</organism>
<evidence type="ECO:0000313" key="5">
    <source>
        <dbReference type="EMBL" id="CAB4792523.1"/>
    </source>
</evidence>
<evidence type="ECO:0000313" key="7">
    <source>
        <dbReference type="EMBL" id="CAB5015058.1"/>
    </source>
</evidence>
<reference evidence="5" key="1">
    <citation type="submission" date="2020-05" db="EMBL/GenBank/DDBJ databases">
        <authorList>
            <person name="Chiriac C."/>
            <person name="Salcher M."/>
            <person name="Ghai R."/>
            <person name="Kavagutti S V."/>
        </authorList>
    </citation>
    <scope>NUCLEOTIDE SEQUENCE</scope>
</reference>
<dbReference type="Gene3D" id="3.40.109.10">
    <property type="entry name" value="NADH Oxidase"/>
    <property type="match status" value="1"/>
</dbReference>
<evidence type="ECO:0000259" key="4">
    <source>
        <dbReference type="Pfam" id="PF00881"/>
    </source>
</evidence>
<dbReference type="PANTHER" id="PTHR23026:SF90">
    <property type="entry name" value="IODOTYROSINE DEIODINASE 1"/>
    <property type="match status" value="1"/>
</dbReference>
<dbReference type="EMBL" id="CAEZZU010000305">
    <property type="protein sequence ID" value="CAB4792523.1"/>
    <property type="molecule type" value="Genomic_DNA"/>
</dbReference>
<dbReference type="AlphaFoldDB" id="A0A6J6X9P7"/>
<keyword evidence="3" id="KW-0560">Oxidoreductase</keyword>
<dbReference type="EMBL" id="CAFAAH010000118">
    <property type="protein sequence ID" value="CAB4798432.1"/>
    <property type="molecule type" value="Genomic_DNA"/>
</dbReference>
<dbReference type="InterPro" id="IPR000415">
    <property type="entry name" value="Nitroreductase-like"/>
</dbReference>
<gene>
    <name evidence="5" type="ORF">UFOPK2925_01582</name>
    <name evidence="6" type="ORF">UFOPK2996_00932</name>
    <name evidence="7" type="ORF">UFOPK4071_00927</name>
</gene>
<sequence length="221" mass="24674">MATYEEVKQGFSMPLDEAMETQRAVRRLKQDPIDDETLLSILRLATKAPTGGNAQGWEFIAVRDPEVKHAIARLNRMSWSLARRMYAKKVNGDQKAARMLEAVQWQADHFEDSPVIIVACLHGRAFLTPMSRSSFYGSIYPAVQNLLLAARSIGLGAALTTLPLWSQTLARRTLNLPRGITPVAVIPLGWPVRGGYGPNTRKPLEEVLHLDHYGNRVFLEA</sequence>
<protein>
    <submittedName>
        <fullName evidence="5">Unannotated protein</fullName>
    </submittedName>
</protein>
<dbReference type="Pfam" id="PF00881">
    <property type="entry name" value="Nitroreductase"/>
    <property type="match status" value="1"/>
</dbReference>
<proteinExistence type="predicted"/>
<dbReference type="GO" id="GO:0016491">
    <property type="term" value="F:oxidoreductase activity"/>
    <property type="evidence" value="ECO:0007669"/>
    <property type="project" value="UniProtKB-KW"/>
</dbReference>
<dbReference type="InterPro" id="IPR050627">
    <property type="entry name" value="Nitroreductase/BluB"/>
</dbReference>
<dbReference type="InterPro" id="IPR029479">
    <property type="entry name" value="Nitroreductase"/>
</dbReference>
<evidence type="ECO:0000313" key="6">
    <source>
        <dbReference type="EMBL" id="CAB4798432.1"/>
    </source>
</evidence>
<evidence type="ECO:0000256" key="2">
    <source>
        <dbReference type="ARBA" id="ARBA00022643"/>
    </source>
</evidence>
<keyword evidence="2" id="KW-0288">FMN</keyword>
<evidence type="ECO:0000256" key="1">
    <source>
        <dbReference type="ARBA" id="ARBA00022630"/>
    </source>
</evidence>